<proteinExistence type="predicted"/>
<dbReference type="KEGG" id="ctes:O987_22870"/>
<dbReference type="AlphaFoldDB" id="A0A076PZ38"/>
<evidence type="ECO:0000313" key="2">
    <source>
        <dbReference type="EMBL" id="AIJ48662.1"/>
    </source>
</evidence>
<dbReference type="HOGENOM" id="CLU_2988872_0_0_4"/>
<dbReference type="Proteomes" id="UP000028782">
    <property type="component" value="Chromosome"/>
</dbReference>
<organism evidence="2 3">
    <name type="scientific">Comamonas testosteroni TK102</name>
    <dbReference type="NCBI Taxonomy" id="1392005"/>
    <lineage>
        <taxon>Bacteria</taxon>
        <taxon>Pseudomonadati</taxon>
        <taxon>Pseudomonadota</taxon>
        <taxon>Betaproteobacteria</taxon>
        <taxon>Burkholderiales</taxon>
        <taxon>Comamonadaceae</taxon>
        <taxon>Comamonas</taxon>
    </lineage>
</organism>
<evidence type="ECO:0000256" key="1">
    <source>
        <dbReference type="SAM" id="Phobius"/>
    </source>
</evidence>
<reference evidence="2 3" key="1">
    <citation type="journal article" date="2014" name="Genome Announc.">
        <title>Complete Genome Sequence of Polychlorinated Biphenyl Degrader Comamonas testosteroni TK102 (NBRC 109938).</title>
        <authorList>
            <person name="Fukuda K."/>
            <person name="Hosoyama A."/>
            <person name="Tsuchikane K."/>
            <person name="Ohji S."/>
            <person name="Yamazoe A."/>
            <person name="Fujita N."/>
            <person name="Shintani M."/>
            <person name="Kimbara K."/>
        </authorList>
    </citation>
    <scope>NUCLEOTIDE SEQUENCE [LARGE SCALE GENOMIC DNA]</scope>
    <source>
        <strain evidence="2">TK102</strain>
    </source>
</reference>
<accession>A0A076PZ38</accession>
<gene>
    <name evidence="2" type="ORF">O987_22870</name>
</gene>
<feature type="transmembrane region" description="Helical" evidence="1">
    <location>
        <begin position="33"/>
        <end position="53"/>
    </location>
</feature>
<dbReference type="RefSeq" id="WP_162473291.1">
    <property type="nucleotide sequence ID" value="NZ_CP006704.1"/>
</dbReference>
<protein>
    <submittedName>
        <fullName evidence="2">Uncharacterized protein</fullName>
    </submittedName>
</protein>
<dbReference type="EMBL" id="CP006704">
    <property type="protein sequence ID" value="AIJ48662.1"/>
    <property type="molecule type" value="Genomic_DNA"/>
</dbReference>
<sequence length="57" mass="6044">MAGLDDQSTLMIFLSDEIFPVTWALILSARVPLLIIVGIALICMVVVVGFAGLGRSP</sequence>
<keyword evidence="1" id="KW-0472">Membrane</keyword>
<name>A0A076PZ38_COMTE</name>
<evidence type="ECO:0000313" key="3">
    <source>
        <dbReference type="Proteomes" id="UP000028782"/>
    </source>
</evidence>
<keyword evidence="1" id="KW-1133">Transmembrane helix</keyword>
<keyword evidence="1" id="KW-0812">Transmembrane</keyword>